<evidence type="ECO:0000256" key="9">
    <source>
        <dbReference type="RuleBase" id="RU000383"/>
    </source>
</evidence>
<name>A0A1Y1VMB3_9FUNG</name>
<sequence>MTANYWESSQALKWKLTKEELEENRKEDLKYMTEREYWHLNYYCCNVAFKIGRSMQLRQKIIATALTYFRRFYSRNSFRGSEPLLVLTTCIYVATKIEEYPLHIKNVVDEAKNAVGETLFKFDCANVAEFEFYLMEEMDFYLIVHHSYRTLVKLMSDLKLPISSIQQAWWVTNDVYRTDIPLLYPPHIIAIAVIFLVSVLIPDANKYKDKIKEWFIGLNVDMTEIVEISQEIINFYELWTDFNEKNIYGIFKKLRVSSSYNDNNNTTKAHNEKKKK</sequence>
<comment type="similarity">
    <text evidence="2">Belongs to the cyclin family. Cyclin C subfamily.</text>
</comment>
<evidence type="ECO:0000256" key="7">
    <source>
        <dbReference type="ARBA" id="ARBA00023163"/>
    </source>
</evidence>
<dbReference type="STRING" id="1754191.A0A1Y1VMB3"/>
<keyword evidence="10" id="KW-0472">Membrane</keyword>
<keyword evidence="4" id="KW-0805">Transcription regulation</keyword>
<dbReference type="Pfam" id="PF00134">
    <property type="entry name" value="Cyclin_N"/>
    <property type="match status" value="1"/>
</dbReference>
<dbReference type="OrthoDB" id="10266018at2759"/>
<keyword evidence="7" id="KW-0804">Transcription</keyword>
<dbReference type="CDD" id="cd20513">
    <property type="entry name" value="CYCLIN_CCNC_rpt1"/>
    <property type="match status" value="1"/>
</dbReference>
<dbReference type="EMBL" id="MCFH01000002">
    <property type="protein sequence ID" value="ORX60064.1"/>
    <property type="molecule type" value="Genomic_DNA"/>
</dbReference>
<keyword evidence="8" id="KW-0539">Nucleus</keyword>
<protein>
    <submittedName>
        <fullName evidence="12">C/H/G cyclin</fullName>
    </submittedName>
</protein>
<dbReference type="SMART" id="SM00385">
    <property type="entry name" value="CYCLIN"/>
    <property type="match status" value="1"/>
</dbReference>
<comment type="subcellular location">
    <subcellularLocation>
        <location evidence="1">Nucleus</location>
    </subcellularLocation>
</comment>
<dbReference type="GO" id="GO:0051321">
    <property type="term" value="P:meiotic cell cycle"/>
    <property type="evidence" value="ECO:0007669"/>
    <property type="project" value="EnsemblFungi"/>
</dbReference>
<accession>A0A1Y1VMB3</accession>
<evidence type="ECO:0000256" key="10">
    <source>
        <dbReference type="SAM" id="Phobius"/>
    </source>
</evidence>
<dbReference type="GO" id="GO:0000122">
    <property type="term" value="P:negative regulation of transcription by RNA polymerase II"/>
    <property type="evidence" value="ECO:0007669"/>
    <property type="project" value="EnsemblFungi"/>
</dbReference>
<evidence type="ECO:0000313" key="13">
    <source>
        <dbReference type="Proteomes" id="UP000193719"/>
    </source>
</evidence>
<dbReference type="InterPro" id="IPR036915">
    <property type="entry name" value="Cyclin-like_sf"/>
</dbReference>
<evidence type="ECO:0000313" key="12">
    <source>
        <dbReference type="EMBL" id="ORX60064.1"/>
    </source>
</evidence>
<dbReference type="AlphaFoldDB" id="A0A1Y1VMB3"/>
<dbReference type="PIRSF" id="PIRSF028758">
    <property type="entry name" value="Cyclin, C/H/G types"/>
    <property type="match status" value="1"/>
</dbReference>
<dbReference type="FunFam" id="1.10.472.10:FF:000076">
    <property type="entry name" value="RNA polymerase II holoenzyme cyclin-like subunit"/>
    <property type="match status" value="1"/>
</dbReference>
<keyword evidence="10" id="KW-0812">Transmembrane</keyword>
<reference evidence="12 13" key="2">
    <citation type="submission" date="2016-08" db="EMBL/GenBank/DDBJ databases">
        <title>Pervasive Adenine N6-methylation of Active Genes in Fungi.</title>
        <authorList>
            <consortium name="DOE Joint Genome Institute"/>
            <person name="Mondo S.J."/>
            <person name="Dannebaum R.O."/>
            <person name="Kuo R.C."/>
            <person name="Labutti K."/>
            <person name="Haridas S."/>
            <person name="Kuo A."/>
            <person name="Salamov A."/>
            <person name="Ahrendt S.R."/>
            <person name="Lipzen A."/>
            <person name="Sullivan W."/>
            <person name="Andreopoulos W.B."/>
            <person name="Clum A."/>
            <person name="Lindquist E."/>
            <person name="Daum C."/>
            <person name="Ramamoorthy G.K."/>
            <person name="Gryganskyi A."/>
            <person name="Culley D."/>
            <person name="Magnuson J.K."/>
            <person name="James T.Y."/>
            <person name="O'Malley M.A."/>
            <person name="Stajich J.E."/>
            <person name="Spatafora J.W."/>
            <person name="Visel A."/>
            <person name="Grigoriev I.V."/>
        </authorList>
    </citation>
    <scope>NUCLEOTIDE SEQUENCE [LARGE SCALE GENOMIC DNA]</scope>
    <source>
        <strain evidence="13">finn</strain>
    </source>
</reference>
<dbReference type="GO" id="GO:0016592">
    <property type="term" value="C:mediator complex"/>
    <property type="evidence" value="ECO:0007669"/>
    <property type="project" value="EnsemblFungi"/>
</dbReference>
<organism evidence="12 13">
    <name type="scientific">Piromyces finnis</name>
    <dbReference type="NCBI Taxonomy" id="1754191"/>
    <lineage>
        <taxon>Eukaryota</taxon>
        <taxon>Fungi</taxon>
        <taxon>Fungi incertae sedis</taxon>
        <taxon>Chytridiomycota</taxon>
        <taxon>Chytridiomycota incertae sedis</taxon>
        <taxon>Neocallimastigomycetes</taxon>
        <taxon>Neocallimastigales</taxon>
        <taxon>Neocallimastigaceae</taxon>
        <taxon>Piromyces</taxon>
    </lineage>
</organism>
<comment type="caution">
    <text evidence="12">The sequence shown here is derived from an EMBL/GenBank/DDBJ whole genome shotgun (WGS) entry which is preliminary data.</text>
</comment>
<dbReference type="InterPro" id="IPR013763">
    <property type="entry name" value="Cyclin-like_dom"/>
</dbReference>
<feature type="domain" description="Cyclin-like" evidence="11">
    <location>
        <begin position="46"/>
        <end position="136"/>
    </location>
</feature>
<dbReference type="SUPFAM" id="SSF47954">
    <property type="entry name" value="Cyclin-like"/>
    <property type="match status" value="2"/>
</dbReference>
<keyword evidence="13" id="KW-1185">Reference proteome</keyword>
<reference evidence="12 13" key="1">
    <citation type="submission" date="2016-08" db="EMBL/GenBank/DDBJ databases">
        <title>Genomes of anaerobic fungi encode conserved fungal cellulosomes for biomass hydrolysis.</title>
        <authorList>
            <consortium name="DOE Joint Genome Institute"/>
            <person name="Haitjema C.H."/>
            <person name="Gilmore S.P."/>
            <person name="Henske J.K."/>
            <person name="Solomon K.V."/>
            <person name="De Groot R."/>
            <person name="Kuo A."/>
            <person name="Mondo S.J."/>
            <person name="Salamov A.A."/>
            <person name="Labutti K."/>
            <person name="Zhao Z."/>
            <person name="Chiniquy J."/>
            <person name="Barry K."/>
            <person name="Brewer H.M."/>
            <person name="Purvine S.O."/>
            <person name="Wright A.T."/>
            <person name="Boxma B."/>
            <person name="Van Alen T."/>
            <person name="Hackstein J.H."/>
            <person name="Baker S.E."/>
            <person name="Grigoriev I.V."/>
            <person name="O'Malley M.A."/>
        </authorList>
    </citation>
    <scope>NUCLEOTIDE SEQUENCE [LARGE SCALE GENOMIC DNA]</scope>
    <source>
        <strain evidence="13">finn</strain>
    </source>
</reference>
<evidence type="ECO:0000256" key="1">
    <source>
        <dbReference type="ARBA" id="ARBA00004123"/>
    </source>
</evidence>
<feature type="transmembrane region" description="Helical" evidence="10">
    <location>
        <begin position="182"/>
        <end position="202"/>
    </location>
</feature>
<evidence type="ECO:0000256" key="3">
    <source>
        <dbReference type="ARBA" id="ARBA00022491"/>
    </source>
</evidence>
<evidence type="ECO:0000256" key="4">
    <source>
        <dbReference type="ARBA" id="ARBA00023015"/>
    </source>
</evidence>
<dbReference type="Proteomes" id="UP000193719">
    <property type="component" value="Unassembled WGS sequence"/>
</dbReference>
<keyword evidence="6" id="KW-0010">Activator</keyword>
<evidence type="ECO:0000259" key="11">
    <source>
        <dbReference type="SMART" id="SM00385"/>
    </source>
</evidence>
<evidence type="ECO:0000256" key="2">
    <source>
        <dbReference type="ARBA" id="ARBA00008638"/>
    </source>
</evidence>
<dbReference type="GO" id="GO:0034605">
    <property type="term" value="P:cellular response to heat"/>
    <property type="evidence" value="ECO:0007669"/>
    <property type="project" value="EnsemblFungi"/>
</dbReference>
<gene>
    <name evidence="12" type="ORF">BCR36DRAFT_342366</name>
</gene>
<dbReference type="GO" id="GO:0000979">
    <property type="term" value="F:RNA polymerase II core promoter sequence-specific DNA binding"/>
    <property type="evidence" value="ECO:0007669"/>
    <property type="project" value="EnsemblFungi"/>
</dbReference>
<dbReference type="GO" id="GO:0016538">
    <property type="term" value="F:cyclin-dependent protein serine/threonine kinase regulator activity"/>
    <property type="evidence" value="ECO:0007669"/>
    <property type="project" value="EnsemblFungi"/>
</dbReference>
<proteinExistence type="inferred from homology"/>
<dbReference type="GO" id="GO:0045944">
    <property type="term" value="P:positive regulation of transcription by RNA polymerase II"/>
    <property type="evidence" value="ECO:0007669"/>
    <property type="project" value="EnsemblFungi"/>
</dbReference>
<dbReference type="InterPro" id="IPR006671">
    <property type="entry name" value="Cyclin_N"/>
</dbReference>
<evidence type="ECO:0000256" key="5">
    <source>
        <dbReference type="ARBA" id="ARBA00023127"/>
    </source>
</evidence>
<dbReference type="CDD" id="cd20514">
    <property type="entry name" value="CYCLIN_CCNC_rpt2"/>
    <property type="match status" value="1"/>
</dbReference>
<dbReference type="PANTHER" id="PTHR10026">
    <property type="entry name" value="CYCLIN"/>
    <property type="match status" value="1"/>
</dbReference>
<evidence type="ECO:0000256" key="6">
    <source>
        <dbReference type="ARBA" id="ARBA00023159"/>
    </source>
</evidence>
<keyword evidence="3" id="KW-0678">Repressor</keyword>
<dbReference type="GO" id="GO:0000411">
    <property type="term" value="P:positive regulation of transcription by galactose"/>
    <property type="evidence" value="ECO:0007669"/>
    <property type="project" value="EnsemblFungi"/>
</dbReference>
<dbReference type="Gene3D" id="1.10.472.10">
    <property type="entry name" value="Cyclin-like"/>
    <property type="match status" value="2"/>
</dbReference>
<keyword evidence="10" id="KW-1133">Transmembrane helix</keyword>
<keyword evidence="5 9" id="KW-0195">Cyclin</keyword>
<dbReference type="InterPro" id="IPR043198">
    <property type="entry name" value="Cyclin/Ssn8"/>
</dbReference>
<evidence type="ECO:0000256" key="8">
    <source>
        <dbReference type="ARBA" id="ARBA00023242"/>
    </source>
</evidence>
<dbReference type="GO" id="GO:1990508">
    <property type="term" value="C:CKM complex"/>
    <property type="evidence" value="ECO:0007669"/>
    <property type="project" value="EnsemblFungi"/>
</dbReference>